<keyword evidence="2 5" id="KW-0560">Oxidoreductase</keyword>
<evidence type="ECO:0000256" key="5">
    <source>
        <dbReference type="HAMAP-Rule" id="MF_01401"/>
    </source>
</evidence>
<dbReference type="InterPro" id="IPR002569">
    <property type="entry name" value="Met_Sox_Rdtase_MsrA_dom"/>
</dbReference>
<protein>
    <recommendedName>
        <fullName evidence="5">Peptide methionine sulfoxide reductase MsrA</fullName>
        <shortName evidence="5">Protein-methionine-S-oxide reductase</shortName>
        <ecNumber evidence="5">1.8.4.11</ecNumber>
    </recommendedName>
    <alternativeName>
        <fullName evidence="5">Peptide-methionine (S)-S-oxide reductase</fullName>
        <shortName evidence="5">Peptide Met(O) reductase</shortName>
    </alternativeName>
</protein>
<organism evidence="7 8">
    <name type="scientific">Pseudomonas anguilliseptica</name>
    <dbReference type="NCBI Taxonomy" id="53406"/>
    <lineage>
        <taxon>Bacteria</taxon>
        <taxon>Pseudomonadati</taxon>
        <taxon>Pseudomonadota</taxon>
        <taxon>Gammaproteobacteria</taxon>
        <taxon>Pseudomonadales</taxon>
        <taxon>Pseudomonadaceae</taxon>
        <taxon>Pseudomonas</taxon>
    </lineage>
</organism>
<dbReference type="SUPFAM" id="SSF55068">
    <property type="entry name" value="Peptide methionine sulfoxide reductase"/>
    <property type="match status" value="1"/>
</dbReference>
<dbReference type="STRING" id="53406.SAMN05421553_2363"/>
<evidence type="ECO:0000259" key="6">
    <source>
        <dbReference type="Pfam" id="PF01625"/>
    </source>
</evidence>
<dbReference type="AlphaFoldDB" id="A0A1H4ZBB0"/>
<dbReference type="FunFam" id="3.30.1060.10:FF:000001">
    <property type="entry name" value="Peptide methionine sulfoxide reductase MsrA"/>
    <property type="match status" value="1"/>
</dbReference>
<dbReference type="Gene3D" id="3.30.1060.10">
    <property type="entry name" value="Peptide methionine sulphoxide reductase MsrA"/>
    <property type="match status" value="1"/>
</dbReference>
<dbReference type="InterPro" id="IPR036509">
    <property type="entry name" value="Met_Sox_Rdtase_MsrA_sf"/>
</dbReference>
<dbReference type="GO" id="GO:0033744">
    <property type="term" value="F:L-methionine:thioredoxin-disulfide S-oxidoreductase activity"/>
    <property type="evidence" value="ECO:0007669"/>
    <property type="project" value="RHEA"/>
</dbReference>
<dbReference type="InterPro" id="IPR050162">
    <property type="entry name" value="MsrA_MetSO_reductase"/>
</dbReference>
<name>A0A1H4ZBB0_PSEAG</name>
<proteinExistence type="inferred from homology"/>
<dbReference type="PANTHER" id="PTHR42799">
    <property type="entry name" value="MITOCHONDRIAL PEPTIDE METHIONINE SULFOXIDE REDUCTASE"/>
    <property type="match status" value="1"/>
</dbReference>
<dbReference type="PANTHER" id="PTHR42799:SF2">
    <property type="entry name" value="MITOCHONDRIAL PEPTIDE METHIONINE SULFOXIDE REDUCTASE"/>
    <property type="match status" value="1"/>
</dbReference>
<evidence type="ECO:0000256" key="1">
    <source>
        <dbReference type="ARBA" id="ARBA00005591"/>
    </source>
</evidence>
<evidence type="ECO:0000256" key="2">
    <source>
        <dbReference type="ARBA" id="ARBA00023002"/>
    </source>
</evidence>
<gene>
    <name evidence="5" type="primary">msrA</name>
    <name evidence="7" type="ORF">SAMN05421553_2363</name>
</gene>
<comment type="catalytic activity">
    <reaction evidence="4 5">
        <text>[thioredoxin]-disulfide + L-methionine + H2O = L-methionine (S)-S-oxide + [thioredoxin]-dithiol</text>
        <dbReference type="Rhea" id="RHEA:19993"/>
        <dbReference type="Rhea" id="RHEA-COMP:10698"/>
        <dbReference type="Rhea" id="RHEA-COMP:10700"/>
        <dbReference type="ChEBI" id="CHEBI:15377"/>
        <dbReference type="ChEBI" id="CHEBI:29950"/>
        <dbReference type="ChEBI" id="CHEBI:50058"/>
        <dbReference type="ChEBI" id="CHEBI:57844"/>
        <dbReference type="ChEBI" id="CHEBI:58772"/>
        <dbReference type="EC" id="1.8.4.11"/>
    </reaction>
</comment>
<evidence type="ECO:0000256" key="4">
    <source>
        <dbReference type="ARBA" id="ARBA00048782"/>
    </source>
</evidence>
<comment type="similarity">
    <text evidence="1 5">Belongs to the MsrA Met sulfoxide reductase family.</text>
</comment>
<evidence type="ECO:0000256" key="3">
    <source>
        <dbReference type="ARBA" id="ARBA00047806"/>
    </source>
</evidence>
<dbReference type="Proteomes" id="UP000242849">
    <property type="component" value="Unassembled WGS sequence"/>
</dbReference>
<dbReference type="Pfam" id="PF01625">
    <property type="entry name" value="PMSR"/>
    <property type="match status" value="1"/>
</dbReference>
<dbReference type="HAMAP" id="MF_01401">
    <property type="entry name" value="MsrA"/>
    <property type="match status" value="1"/>
</dbReference>
<dbReference type="EC" id="1.8.4.11" evidence="5"/>
<evidence type="ECO:0000313" key="8">
    <source>
        <dbReference type="Proteomes" id="UP000242849"/>
    </source>
</evidence>
<dbReference type="RefSeq" id="WP_090380692.1">
    <property type="nucleotide sequence ID" value="NZ_CP156749.1"/>
</dbReference>
<accession>A0A1H4ZBB0</accession>
<comment type="catalytic activity">
    <reaction evidence="3 5">
        <text>L-methionyl-[protein] + [thioredoxin]-disulfide + H2O = L-methionyl-(S)-S-oxide-[protein] + [thioredoxin]-dithiol</text>
        <dbReference type="Rhea" id="RHEA:14217"/>
        <dbReference type="Rhea" id="RHEA-COMP:10698"/>
        <dbReference type="Rhea" id="RHEA-COMP:10700"/>
        <dbReference type="Rhea" id="RHEA-COMP:12313"/>
        <dbReference type="Rhea" id="RHEA-COMP:12315"/>
        <dbReference type="ChEBI" id="CHEBI:15377"/>
        <dbReference type="ChEBI" id="CHEBI:16044"/>
        <dbReference type="ChEBI" id="CHEBI:29950"/>
        <dbReference type="ChEBI" id="CHEBI:44120"/>
        <dbReference type="ChEBI" id="CHEBI:50058"/>
        <dbReference type="EC" id="1.8.4.11"/>
    </reaction>
</comment>
<dbReference type="GO" id="GO:0008113">
    <property type="term" value="F:peptide-methionine (S)-S-oxide reductase activity"/>
    <property type="evidence" value="ECO:0007669"/>
    <property type="project" value="UniProtKB-UniRule"/>
</dbReference>
<feature type="domain" description="Peptide methionine sulphoxide reductase MsrA" evidence="6">
    <location>
        <begin position="51"/>
        <end position="204"/>
    </location>
</feature>
<evidence type="ECO:0000313" key="7">
    <source>
        <dbReference type="EMBL" id="SED27516.1"/>
    </source>
</evidence>
<dbReference type="OrthoDB" id="4174719at2"/>
<feature type="active site" evidence="5">
    <location>
        <position position="58"/>
    </location>
</feature>
<keyword evidence="8" id="KW-1185">Reference proteome</keyword>
<comment type="function">
    <text evidence="5">Has an important function as a repair enzyme for proteins that have been inactivated by oxidation. Catalyzes the reversible oxidation-reduction of methionine sulfoxide in proteins to methionine.</text>
</comment>
<sequence length="215" mass="23216">MVLRSQILAHKLELPSAEQALPGRAEAMAVPTAHFVNGNALQGPFPEGLEQAVFAMGCFWGAERRFWQQPGVWSTAVGYAGGHTPNPTYDETCSGLTGHTEVVLVVFDPQVTSYATLLKVFWEAHNPTQGMRQGNDIGSQYRSAIYCYGAEQLAAAQNSQAQFQAELSKAGYGAITTEVREAPPFYYADAYHQQYLAKNPDGYCGLGGTGTCLPG</sequence>
<dbReference type="GO" id="GO:0005737">
    <property type="term" value="C:cytoplasm"/>
    <property type="evidence" value="ECO:0007669"/>
    <property type="project" value="TreeGrafter"/>
</dbReference>
<dbReference type="GO" id="GO:0034599">
    <property type="term" value="P:cellular response to oxidative stress"/>
    <property type="evidence" value="ECO:0007669"/>
    <property type="project" value="TreeGrafter"/>
</dbReference>
<reference evidence="8" key="1">
    <citation type="submission" date="2016-10" db="EMBL/GenBank/DDBJ databases">
        <authorList>
            <person name="Varghese N."/>
            <person name="Submissions S."/>
        </authorList>
    </citation>
    <scope>NUCLEOTIDE SEQUENCE [LARGE SCALE GENOMIC DNA]</scope>
    <source>
        <strain evidence="8">DSM 12111</strain>
    </source>
</reference>
<dbReference type="NCBIfam" id="TIGR00401">
    <property type="entry name" value="msrA"/>
    <property type="match status" value="1"/>
</dbReference>
<dbReference type="EMBL" id="FNSC01000001">
    <property type="protein sequence ID" value="SED27516.1"/>
    <property type="molecule type" value="Genomic_DNA"/>
</dbReference>